<name>M4BSM0_HYAAE</name>
<dbReference type="HOGENOM" id="CLU_2946546_0_0_1"/>
<dbReference type="EMBL" id="JH598725">
    <property type="status" value="NOT_ANNOTATED_CDS"/>
    <property type="molecule type" value="Genomic_DNA"/>
</dbReference>
<dbReference type="EnsemblProtists" id="HpaT809454">
    <property type="protein sequence ID" value="HpaP809454"/>
    <property type="gene ID" value="HpaG809454"/>
</dbReference>
<dbReference type="AlphaFoldDB" id="M4BSM0"/>
<dbReference type="Proteomes" id="UP000011713">
    <property type="component" value="Unassembled WGS sequence"/>
</dbReference>
<evidence type="ECO:0000313" key="2">
    <source>
        <dbReference type="Proteomes" id="UP000011713"/>
    </source>
</evidence>
<evidence type="ECO:0000313" key="1">
    <source>
        <dbReference type="EnsemblProtists" id="HpaP809454"/>
    </source>
</evidence>
<sequence length="60" mass="7191">MRSCQRLLFVGESVKGHRADEGDAILSRFFRRKRHASRKSNEEAEFGTYRRMRRSRCRCV</sequence>
<keyword evidence="2" id="KW-1185">Reference proteome</keyword>
<dbReference type="InParanoid" id="M4BSM0"/>
<proteinExistence type="predicted"/>
<reference evidence="2" key="1">
    <citation type="journal article" date="2010" name="Science">
        <title>Signatures of adaptation to obligate biotrophy in the Hyaloperonospora arabidopsidis genome.</title>
        <authorList>
            <person name="Baxter L."/>
            <person name="Tripathy S."/>
            <person name="Ishaque N."/>
            <person name="Boot N."/>
            <person name="Cabral A."/>
            <person name="Kemen E."/>
            <person name="Thines M."/>
            <person name="Ah-Fong A."/>
            <person name="Anderson R."/>
            <person name="Badejoko W."/>
            <person name="Bittner-Eddy P."/>
            <person name="Boore J.L."/>
            <person name="Chibucos M.C."/>
            <person name="Coates M."/>
            <person name="Dehal P."/>
            <person name="Delehaunty K."/>
            <person name="Dong S."/>
            <person name="Downton P."/>
            <person name="Dumas B."/>
            <person name="Fabro G."/>
            <person name="Fronick C."/>
            <person name="Fuerstenberg S.I."/>
            <person name="Fulton L."/>
            <person name="Gaulin E."/>
            <person name="Govers F."/>
            <person name="Hughes L."/>
            <person name="Humphray S."/>
            <person name="Jiang R.H."/>
            <person name="Judelson H."/>
            <person name="Kamoun S."/>
            <person name="Kyung K."/>
            <person name="Meijer H."/>
            <person name="Minx P."/>
            <person name="Morris P."/>
            <person name="Nelson J."/>
            <person name="Phuntumart V."/>
            <person name="Qutob D."/>
            <person name="Rehmany A."/>
            <person name="Rougon-Cardoso A."/>
            <person name="Ryden P."/>
            <person name="Torto-Alalibo T."/>
            <person name="Studholme D."/>
            <person name="Wang Y."/>
            <person name="Win J."/>
            <person name="Wood J."/>
            <person name="Clifton S.W."/>
            <person name="Rogers J."/>
            <person name="Van den Ackerveken G."/>
            <person name="Jones J.D."/>
            <person name="McDowell J.M."/>
            <person name="Beynon J."/>
            <person name="Tyler B.M."/>
        </authorList>
    </citation>
    <scope>NUCLEOTIDE SEQUENCE [LARGE SCALE GENOMIC DNA]</scope>
    <source>
        <strain evidence="2">Emoy2</strain>
    </source>
</reference>
<organism evidence="1 2">
    <name type="scientific">Hyaloperonospora arabidopsidis (strain Emoy2)</name>
    <name type="common">Downy mildew agent</name>
    <name type="synonym">Peronospora arabidopsidis</name>
    <dbReference type="NCBI Taxonomy" id="559515"/>
    <lineage>
        <taxon>Eukaryota</taxon>
        <taxon>Sar</taxon>
        <taxon>Stramenopiles</taxon>
        <taxon>Oomycota</taxon>
        <taxon>Peronosporomycetes</taxon>
        <taxon>Peronosporales</taxon>
        <taxon>Peronosporaceae</taxon>
        <taxon>Hyaloperonospora</taxon>
    </lineage>
</organism>
<dbReference type="VEuPathDB" id="FungiDB:HpaG809454"/>
<protein>
    <submittedName>
        <fullName evidence="1">Uncharacterized protein</fullName>
    </submittedName>
</protein>
<accession>M4BSM0</accession>
<reference evidence="1" key="2">
    <citation type="submission" date="2015-06" db="UniProtKB">
        <authorList>
            <consortium name="EnsemblProtists"/>
        </authorList>
    </citation>
    <scope>IDENTIFICATION</scope>
    <source>
        <strain evidence="1">Emoy2</strain>
    </source>
</reference>